<keyword evidence="2" id="KW-1185">Reference proteome</keyword>
<sequence length="170" mass="18455">MGRKNHPRIDHLSPSRLFSYPADHKVHLHRFRAGTPAFQALAQVSDAAKAAELLLLFNYNAGVGVTRRNASGTLTVVNIPNFPALFANGMAMAVGQMAPCGMNTPYTRPRAIEFLGARFAVNTLTQGQGTIFLKGSIHYQINTGCEPRTFVAALNGEDPGTVQVAQRCRF</sequence>
<proteinExistence type="predicted"/>
<organism evidence="1 2">
    <name type="scientific">Thelephora ganbajun</name>
    <name type="common">Ganba fungus</name>
    <dbReference type="NCBI Taxonomy" id="370292"/>
    <lineage>
        <taxon>Eukaryota</taxon>
        <taxon>Fungi</taxon>
        <taxon>Dikarya</taxon>
        <taxon>Basidiomycota</taxon>
        <taxon>Agaricomycotina</taxon>
        <taxon>Agaricomycetes</taxon>
        <taxon>Thelephorales</taxon>
        <taxon>Thelephoraceae</taxon>
        <taxon>Thelephora</taxon>
    </lineage>
</organism>
<comment type="caution">
    <text evidence="1">The sequence shown here is derived from an EMBL/GenBank/DDBJ whole genome shotgun (WGS) entry which is preliminary data.</text>
</comment>
<reference evidence="1" key="1">
    <citation type="submission" date="2019-10" db="EMBL/GenBank/DDBJ databases">
        <authorList>
            <consortium name="DOE Joint Genome Institute"/>
            <person name="Kuo A."/>
            <person name="Miyauchi S."/>
            <person name="Kiss E."/>
            <person name="Drula E."/>
            <person name="Kohler A."/>
            <person name="Sanchez-Garcia M."/>
            <person name="Andreopoulos B."/>
            <person name="Barry K.W."/>
            <person name="Bonito G."/>
            <person name="Buee M."/>
            <person name="Carver A."/>
            <person name="Chen C."/>
            <person name="Cichocki N."/>
            <person name="Clum A."/>
            <person name="Culley D."/>
            <person name="Crous P.W."/>
            <person name="Fauchery L."/>
            <person name="Girlanda M."/>
            <person name="Hayes R."/>
            <person name="Keri Z."/>
            <person name="Labutti K."/>
            <person name="Lipzen A."/>
            <person name="Lombard V."/>
            <person name="Magnuson J."/>
            <person name="Maillard F."/>
            <person name="Morin E."/>
            <person name="Murat C."/>
            <person name="Nolan M."/>
            <person name="Ohm R."/>
            <person name="Pangilinan J."/>
            <person name="Pereira M."/>
            <person name="Perotto S."/>
            <person name="Peter M."/>
            <person name="Riley R."/>
            <person name="Sitrit Y."/>
            <person name="Stielow B."/>
            <person name="Szollosi G."/>
            <person name="Zifcakova L."/>
            <person name="Stursova M."/>
            <person name="Spatafora J.W."/>
            <person name="Tedersoo L."/>
            <person name="Vaario L.-M."/>
            <person name="Yamada A."/>
            <person name="Yan M."/>
            <person name="Wang P."/>
            <person name="Xu J."/>
            <person name="Bruns T."/>
            <person name="Baldrian P."/>
            <person name="Vilgalys R."/>
            <person name="Henrissat B."/>
            <person name="Grigoriev I.V."/>
            <person name="Hibbett D."/>
            <person name="Nagy L.G."/>
            <person name="Martin F.M."/>
        </authorList>
    </citation>
    <scope>NUCLEOTIDE SEQUENCE</scope>
    <source>
        <strain evidence="1">P2</strain>
    </source>
</reference>
<reference evidence="1" key="2">
    <citation type="journal article" date="2020" name="Nat. Commun.">
        <title>Large-scale genome sequencing of mycorrhizal fungi provides insights into the early evolution of symbiotic traits.</title>
        <authorList>
            <person name="Miyauchi S."/>
            <person name="Kiss E."/>
            <person name="Kuo A."/>
            <person name="Drula E."/>
            <person name="Kohler A."/>
            <person name="Sanchez-Garcia M."/>
            <person name="Morin E."/>
            <person name="Andreopoulos B."/>
            <person name="Barry K.W."/>
            <person name="Bonito G."/>
            <person name="Buee M."/>
            <person name="Carver A."/>
            <person name="Chen C."/>
            <person name="Cichocki N."/>
            <person name="Clum A."/>
            <person name="Culley D."/>
            <person name="Crous P.W."/>
            <person name="Fauchery L."/>
            <person name="Girlanda M."/>
            <person name="Hayes R.D."/>
            <person name="Keri Z."/>
            <person name="LaButti K."/>
            <person name="Lipzen A."/>
            <person name="Lombard V."/>
            <person name="Magnuson J."/>
            <person name="Maillard F."/>
            <person name="Murat C."/>
            <person name="Nolan M."/>
            <person name="Ohm R.A."/>
            <person name="Pangilinan J."/>
            <person name="Pereira M.F."/>
            <person name="Perotto S."/>
            <person name="Peter M."/>
            <person name="Pfister S."/>
            <person name="Riley R."/>
            <person name="Sitrit Y."/>
            <person name="Stielow J.B."/>
            <person name="Szollosi G."/>
            <person name="Zifcakova L."/>
            <person name="Stursova M."/>
            <person name="Spatafora J.W."/>
            <person name="Tedersoo L."/>
            <person name="Vaario L.M."/>
            <person name="Yamada A."/>
            <person name="Yan M."/>
            <person name="Wang P."/>
            <person name="Xu J."/>
            <person name="Bruns T."/>
            <person name="Baldrian P."/>
            <person name="Vilgalys R."/>
            <person name="Dunand C."/>
            <person name="Henrissat B."/>
            <person name="Grigoriev I.V."/>
            <person name="Hibbett D."/>
            <person name="Nagy L.G."/>
            <person name="Martin F.M."/>
        </authorList>
    </citation>
    <scope>NUCLEOTIDE SEQUENCE</scope>
    <source>
        <strain evidence="1">P2</strain>
    </source>
</reference>
<protein>
    <submittedName>
        <fullName evidence="1">Uncharacterized protein</fullName>
    </submittedName>
</protein>
<accession>A0ACB6ZC35</accession>
<evidence type="ECO:0000313" key="2">
    <source>
        <dbReference type="Proteomes" id="UP000886501"/>
    </source>
</evidence>
<evidence type="ECO:0000313" key="1">
    <source>
        <dbReference type="EMBL" id="KAF9647166.1"/>
    </source>
</evidence>
<dbReference type="Proteomes" id="UP000886501">
    <property type="component" value="Unassembled WGS sequence"/>
</dbReference>
<dbReference type="EMBL" id="MU118040">
    <property type="protein sequence ID" value="KAF9647166.1"/>
    <property type="molecule type" value="Genomic_DNA"/>
</dbReference>
<name>A0ACB6ZC35_THEGA</name>
<gene>
    <name evidence="1" type="ORF">BDM02DRAFT_3188242</name>
</gene>